<dbReference type="EMBL" id="WKJJ01000002">
    <property type="protein sequence ID" value="MRV71069.1"/>
    <property type="molecule type" value="Genomic_DNA"/>
</dbReference>
<dbReference type="InterPro" id="IPR012495">
    <property type="entry name" value="TadE-like_dom"/>
</dbReference>
<gene>
    <name evidence="2" type="ORF">GJ700_04965</name>
</gene>
<organism evidence="2 3">
    <name type="scientific">Pseudoduganella rivuli</name>
    <dbReference type="NCBI Taxonomy" id="2666085"/>
    <lineage>
        <taxon>Bacteria</taxon>
        <taxon>Pseudomonadati</taxon>
        <taxon>Pseudomonadota</taxon>
        <taxon>Betaproteobacteria</taxon>
        <taxon>Burkholderiales</taxon>
        <taxon>Oxalobacteraceae</taxon>
        <taxon>Telluria group</taxon>
        <taxon>Pseudoduganella</taxon>
    </lineage>
</organism>
<comment type="caution">
    <text evidence="2">The sequence shown here is derived from an EMBL/GenBank/DDBJ whole genome shotgun (WGS) entry which is preliminary data.</text>
</comment>
<dbReference type="RefSeq" id="WP_154371521.1">
    <property type="nucleotide sequence ID" value="NZ_WKJJ01000002.1"/>
</dbReference>
<accession>A0A7X2LSS0</accession>
<reference evidence="2 3" key="1">
    <citation type="submission" date="2019-11" db="EMBL/GenBank/DDBJ databases">
        <title>Novel species isolated from a subtropical stream in China.</title>
        <authorList>
            <person name="Lu H."/>
        </authorList>
    </citation>
    <scope>NUCLEOTIDE SEQUENCE [LARGE SCALE GENOMIC DNA]</scope>
    <source>
        <strain evidence="2 3">FT92W</strain>
    </source>
</reference>
<feature type="domain" description="TadE-like" evidence="1">
    <location>
        <begin position="17"/>
        <end position="59"/>
    </location>
</feature>
<protein>
    <recommendedName>
        <fullName evidence="1">TadE-like domain-containing protein</fullName>
    </recommendedName>
</protein>
<dbReference type="AlphaFoldDB" id="A0A7X2LSS0"/>
<evidence type="ECO:0000259" key="1">
    <source>
        <dbReference type="Pfam" id="PF07811"/>
    </source>
</evidence>
<evidence type="ECO:0000313" key="2">
    <source>
        <dbReference type="EMBL" id="MRV71069.1"/>
    </source>
</evidence>
<sequence>MTRRVFRCVAPRRARRGVAAIELALVLCASVLLAPALLSIGTVFLNYVALHKAVHEGARAMAALPPQALGNNAAIVQARAATAALVVATAQQAGLATPLTADIVFVGCDGVICNALPASTVTVSASVNVPMLPGLFSTVTSDTLQLQAIHTMRYGYATN</sequence>
<name>A0A7X2LSS0_9BURK</name>
<dbReference type="Proteomes" id="UP000446768">
    <property type="component" value="Unassembled WGS sequence"/>
</dbReference>
<proteinExistence type="predicted"/>
<dbReference type="Pfam" id="PF07811">
    <property type="entry name" value="TadE"/>
    <property type="match status" value="1"/>
</dbReference>
<evidence type="ECO:0000313" key="3">
    <source>
        <dbReference type="Proteomes" id="UP000446768"/>
    </source>
</evidence>
<keyword evidence="3" id="KW-1185">Reference proteome</keyword>